<gene>
    <name evidence="3" type="ORF">ACFS2C_04045</name>
</gene>
<accession>A0ABW5W509</accession>
<evidence type="ECO:0000256" key="1">
    <source>
        <dbReference type="SAM" id="MobiDB-lite"/>
    </source>
</evidence>
<evidence type="ECO:0000256" key="2">
    <source>
        <dbReference type="SAM" id="Phobius"/>
    </source>
</evidence>
<protein>
    <recommendedName>
        <fullName evidence="5">DUF4760 domain-containing protein</fullName>
    </recommendedName>
</protein>
<keyword evidence="2" id="KW-1133">Transmembrane helix</keyword>
<keyword evidence="4" id="KW-1185">Reference proteome</keyword>
<dbReference type="EMBL" id="JBHUOF010000004">
    <property type="protein sequence ID" value="MFD2798559.1"/>
    <property type="molecule type" value="Genomic_DNA"/>
</dbReference>
<name>A0ABW5W509_9PSEU</name>
<organism evidence="3 4">
    <name type="scientific">Prauserella oleivorans</name>
    <dbReference type="NCBI Taxonomy" id="1478153"/>
    <lineage>
        <taxon>Bacteria</taxon>
        <taxon>Bacillati</taxon>
        <taxon>Actinomycetota</taxon>
        <taxon>Actinomycetes</taxon>
        <taxon>Pseudonocardiales</taxon>
        <taxon>Pseudonocardiaceae</taxon>
        <taxon>Prauserella</taxon>
    </lineage>
</organism>
<keyword evidence="2" id="KW-0812">Transmembrane</keyword>
<proteinExistence type="predicted"/>
<dbReference type="RefSeq" id="WP_377389512.1">
    <property type="nucleotide sequence ID" value="NZ_JBHSAN010000017.1"/>
</dbReference>
<dbReference type="Proteomes" id="UP001597478">
    <property type="component" value="Unassembled WGS sequence"/>
</dbReference>
<evidence type="ECO:0000313" key="4">
    <source>
        <dbReference type="Proteomes" id="UP001597478"/>
    </source>
</evidence>
<reference evidence="4" key="1">
    <citation type="journal article" date="2019" name="Int. J. Syst. Evol. Microbiol.">
        <title>The Global Catalogue of Microorganisms (GCM) 10K type strain sequencing project: providing services to taxonomists for standard genome sequencing and annotation.</title>
        <authorList>
            <consortium name="The Broad Institute Genomics Platform"/>
            <consortium name="The Broad Institute Genome Sequencing Center for Infectious Disease"/>
            <person name="Wu L."/>
            <person name="Ma J."/>
        </authorList>
    </citation>
    <scope>NUCLEOTIDE SEQUENCE [LARGE SCALE GENOMIC DNA]</scope>
    <source>
        <strain evidence="4">IBRC-M 10906</strain>
    </source>
</reference>
<sequence>MNTVSVVAATISVAGALVTLLLGALIESGRRRAQRREARRDLASTYSEPLLQAAASLASRLGNAEIGQITEFGSRLPERFRDYAVYESMYRFARYLCWVQIIASEVHFLDLGTRRRNRRLVEHLAAVQVVISDRHTYGNLAFQLLGGEQWALGSLLVEPVRDGNGRSRCMSYVEFRRRLGSDPEFRRWFEPLERDLNDLLDGRRDGRERLDALEAQLRRLIRFLDPARVWAPFDDAPATKNATKNATRNATKNSVA</sequence>
<comment type="caution">
    <text evidence="3">The sequence shown here is derived from an EMBL/GenBank/DDBJ whole genome shotgun (WGS) entry which is preliminary data.</text>
</comment>
<keyword evidence="2" id="KW-0472">Membrane</keyword>
<evidence type="ECO:0008006" key="5">
    <source>
        <dbReference type="Google" id="ProtNLM"/>
    </source>
</evidence>
<feature type="transmembrane region" description="Helical" evidence="2">
    <location>
        <begin position="6"/>
        <end position="26"/>
    </location>
</feature>
<feature type="compositionally biased region" description="Low complexity" evidence="1">
    <location>
        <begin position="238"/>
        <end position="256"/>
    </location>
</feature>
<evidence type="ECO:0000313" key="3">
    <source>
        <dbReference type="EMBL" id="MFD2798559.1"/>
    </source>
</evidence>
<feature type="region of interest" description="Disordered" evidence="1">
    <location>
        <begin position="235"/>
        <end position="256"/>
    </location>
</feature>